<dbReference type="HOGENOM" id="CLU_031037_0_0_0"/>
<dbReference type="eggNOG" id="ENOG502Z7WH">
    <property type="taxonomic scope" value="Bacteria"/>
</dbReference>
<dbReference type="InterPro" id="IPR010144">
    <property type="entry name" value="CRISPR-assoc_prot_Csd1-typ"/>
</dbReference>
<protein>
    <submittedName>
        <fullName evidence="2">CRISPR-associated protein</fullName>
    </submittedName>
</protein>
<dbReference type="STRING" id="1142394.PSMK_06920"/>
<dbReference type="KEGG" id="phm:PSMK_06920"/>
<feature type="region of interest" description="Disordered" evidence="1">
    <location>
        <begin position="57"/>
        <end position="80"/>
    </location>
</feature>
<feature type="region of interest" description="Disordered" evidence="1">
    <location>
        <begin position="604"/>
        <end position="633"/>
    </location>
</feature>
<evidence type="ECO:0000313" key="3">
    <source>
        <dbReference type="Proteomes" id="UP000007881"/>
    </source>
</evidence>
<dbReference type="Pfam" id="PF09709">
    <property type="entry name" value="Cas_Csd1"/>
    <property type="match status" value="1"/>
</dbReference>
<dbReference type="OrthoDB" id="9778918at2"/>
<dbReference type="AlphaFoldDB" id="I0IC63"/>
<dbReference type="PATRIC" id="fig|1142394.8.peg.714"/>
<keyword evidence="3" id="KW-1185">Reference proteome</keyword>
<gene>
    <name evidence="2" type="ordered locus">PSMK_06920</name>
</gene>
<evidence type="ECO:0000256" key="1">
    <source>
        <dbReference type="SAM" id="MobiDB-lite"/>
    </source>
</evidence>
<reference evidence="2 3" key="1">
    <citation type="submission" date="2012-02" db="EMBL/GenBank/DDBJ databases">
        <title>Complete genome sequence of Phycisphaera mikurensis NBRC 102666.</title>
        <authorList>
            <person name="Ankai A."/>
            <person name="Hosoyama A."/>
            <person name="Terui Y."/>
            <person name="Sekine M."/>
            <person name="Fukai R."/>
            <person name="Kato Y."/>
            <person name="Nakamura S."/>
            <person name="Yamada-Narita S."/>
            <person name="Kawakoshi A."/>
            <person name="Fukunaga Y."/>
            <person name="Yamazaki S."/>
            <person name="Fujita N."/>
        </authorList>
    </citation>
    <scope>NUCLEOTIDE SEQUENCE [LARGE SCALE GENOMIC DNA]</scope>
    <source>
        <strain evidence="3">NBRC 102666 / KCTC 22515 / FYK2301M01</strain>
    </source>
</reference>
<dbReference type="Proteomes" id="UP000007881">
    <property type="component" value="Chromosome"/>
</dbReference>
<name>I0IC63_PHYMF</name>
<proteinExistence type="predicted"/>
<dbReference type="NCBIfam" id="TIGR01863">
    <property type="entry name" value="cas_Csd1"/>
    <property type="match status" value="1"/>
</dbReference>
<accession>I0IC63</accession>
<dbReference type="RefSeq" id="WP_014436071.1">
    <property type="nucleotide sequence ID" value="NC_017080.1"/>
</dbReference>
<sequence>MILQALAEHYDRLVAQEERAHGSDTAPRIARYGYSQQKVSFAVVLEPDGSLVQIESRMQESGGKGKPRPAERIVPGQAKPSGSGLNPCFLWDNPAYLLGLPADPEDEKKVARAAESFAALRERHLALEEAIDDAGYAAVCRFLEAWDPARLPDTPGRENLDGPGFGVFRLSGERQDVHERPAVDAFWRATLEAPADAAAGDDAAPAGMCLVTGRTGPLARLHEPKIKGVLGGQSSGGLIVSFNDSAYLSQGHTDGRNAPTSEAAAFAYCTALNHLLGDERSRIRLGDTTCVLWSERASNPIAPLATGLVNDFLYAANKSGFIDDSPTAHETRTAVSGFLHRLRQGLPAAQSAELEEPGHRFFLLGLAPNAARISIRFFLRSTTGAFAEHLAAHVRGLEIVGRRDDDRPLSVQAMLRETVRDAKDVPPRLEGDLLRAVLTGVPYPQNLAAGVLRRMRADPVVNANRAAILRAWLNRLFPHKPEIPVALDPDRSDPPYVLGRLFALYERAQQEAQGKGLNRTIRDSFFATASSTPAAVFPRLSRLNGNHAGKLRRESPGRAVWLEKQIGEVFDRLDGFPRHLAMEDQGLFAIGYHHQTQDFFRKRVPGGLDTEAGDRDAAGTETTTAPSGAATYA</sequence>
<dbReference type="CDD" id="cd09757">
    <property type="entry name" value="Cas8c_I-C"/>
    <property type="match status" value="1"/>
</dbReference>
<organism evidence="2 3">
    <name type="scientific">Phycisphaera mikurensis (strain NBRC 102666 / KCTC 22515 / FYK2301M01)</name>
    <dbReference type="NCBI Taxonomy" id="1142394"/>
    <lineage>
        <taxon>Bacteria</taxon>
        <taxon>Pseudomonadati</taxon>
        <taxon>Planctomycetota</taxon>
        <taxon>Phycisphaerae</taxon>
        <taxon>Phycisphaerales</taxon>
        <taxon>Phycisphaeraceae</taxon>
        <taxon>Phycisphaera</taxon>
    </lineage>
</organism>
<evidence type="ECO:0000313" key="2">
    <source>
        <dbReference type="EMBL" id="BAM02851.1"/>
    </source>
</evidence>
<dbReference type="EMBL" id="AP012338">
    <property type="protein sequence ID" value="BAM02851.1"/>
    <property type="molecule type" value="Genomic_DNA"/>
</dbReference>